<dbReference type="InterPro" id="IPR027443">
    <property type="entry name" value="IPNS-like_sf"/>
</dbReference>
<dbReference type="InterPro" id="IPR044861">
    <property type="entry name" value="IPNS-like_FE2OG_OXY"/>
</dbReference>
<keyword evidence="6" id="KW-1185">Reference proteome</keyword>
<dbReference type="Gene3D" id="2.60.120.330">
    <property type="entry name" value="B-lactam Antibiotic, Isopenicillin N Synthase, Chain"/>
    <property type="match status" value="1"/>
</dbReference>
<dbReference type="GO" id="GO:0046872">
    <property type="term" value="F:metal ion binding"/>
    <property type="evidence" value="ECO:0007669"/>
    <property type="project" value="UniProtKB-KW"/>
</dbReference>
<dbReference type="Proteomes" id="UP000813463">
    <property type="component" value="Chromosome 1"/>
</dbReference>
<comment type="similarity">
    <text evidence="1 4">Belongs to the iron/ascorbate-dependent oxidoreductase family.</text>
</comment>
<name>A0A9R0I5V6_SPIOL</name>
<dbReference type="InterPro" id="IPR026992">
    <property type="entry name" value="DIOX_N"/>
</dbReference>
<dbReference type="PROSITE" id="PS51471">
    <property type="entry name" value="FE2OG_OXY"/>
    <property type="match status" value="1"/>
</dbReference>
<feature type="domain" description="Fe2OG dioxygenase" evidence="5">
    <location>
        <begin position="195"/>
        <end position="294"/>
    </location>
</feature>
<accession>A0A9R0I5V6</accession>
<dbReference type="SUPFAM" id="SSF51197">
    <property type="entry name" value="Clavaminate synthase-like"/>
    <property type="match status" value="1"/>
</dbReference>
<dbReference type="OrthoDB" id="406156at2759"/>
<dbReference type="KEGG" id="soe:110782874"/>
<reference evidence="7" key="2">
    <citation type="submission" date="2025-08" db="UniProtKB">
        <authorList>
            <consortium name="RefSeq"/>
        </authorList>
    </citation>
    <scope>IDENTIFICATION</scope>
    <source>
        <tissue evidence="7">Leaf</tissue>
    </source>
</reference>
<dbReference type="GO" id="GO:0016491">
    <property type="term" value="F:oxidoreductase activity"/>
    <property type="evidence" value="ECO:0007669"/>
    <property type="project" value="UniProtKB-KW"/>
</dbReference>
<evidence type="ECO:0000256" key="4">
    <source>
        <dbReference type="RuleBase" id="RU003682"/>
    </source>
</evidence>
<evidence type="ECO:0000313" key="7">
    <source>
        <dbReference type="RefSeq" id="XP_021842810.1"/>
    </source>
</evidence>
<evidence type="ECO:0000313" key="6">
    <source>
        <dbReference type="Proteomes" id="UP000813463"/>
    </source>
</evidence>
<evidence type="ECO:0000256" key="3">
    <source>
        <dbReference type="ARBA" id="ARBA00023004"/>
    </source>
</evidence>
<dbReference type="Pfam" id="PF03171">
    <property type="entry name" value="2OG-FeII_Oxy"/>
    <property type="match status" value="1"/>
</dbReference>
<reference evidence="6" key="1">
    <citation type="journal article" date="2021" name="Nat. Commun.">
        <title>Genomic analyses provide insights into spinach domestication and the genetic basis of agronomic traits.</title>
        <authorList>
            <person name="Cai X."/>
            <person name="Sun X."/>
            <person name="Xu C."/>
            <person name="Sun H."/>
            <person name="Wang X."/>
            <person name="Ge C."/>
            <person name="Zhang Z."/>
            <person name="Wang Q."/>
            <person name="Fei Z."/>
            <person name="Jiao C."/>
            <person name="Wang Q."/>
        </authorList>
    </citation>
    <scope>NUCLEOTIDE SEQUENCE [LARGE SCALE GENOMIC DNA]</scope>
    <source>
        <strain evidence="6">cv. Varoflay</strain>
    </source>
</reference>
<dbReference type="InterPro" id="IPR050295">
    <property type="entry name" value="Plant_2OG-oxidoreductases"/>
</dbReference>
<evidence type="ECO:0000256" key="2">
    <source>
        <dbReference type="ARBA" id="ARBA00022723"/>
    </source>
</evidence>
<evidence type="ECO:0000256" key="1">
    <source>
        <dbReference type="ARBA" id="ARBA00008056"/>
    </source>
</evidence>
<dbReference type="Pfam" id="PF14226">
    <property type="entry name" value="DIOX_N"/>
    <property type="match status" value="1"/>
</dbReference>
<organism evidence="6 7">
    <name type="scientific">Spinacia oleracea</name>
    <name type="common">Spinach</name>
    <dbReference type="NCBI Taxonomy" id="3562"/>
    <lineage>
        <taxon>Eukaryota</taxon>
        <taxon>Viridiplantae</taxon>
        <taxon>Streptophyta</taxon>
        <taxon>Embryophyta</taxon>
        <taxon>Tracheophyta</taxon>
        <taxon>Spermatophyta</taxon>
        <taxon>Magnoliopsida</taxon>
        <taxon>eudicotyledons</taxon>
        <taxon>Gunneridae</taxon>
        <taxon>Pentapetalae</taxon>
        <taxon>Caryophyllales</taxon>
        <taxon>Chenopodiaceae</taxon>
        <taxon>Chenopodioideae</taxon>
        <taxon>Anserineae</taxon>
        <taxon>Spinacia</taxon>
    </lineage>
</organism>
<keyword evidence="2 4" id="KW-0479">Metal-binding</keyword>
<gene>
    <name evidence="7" type="primary">LOC110782874</name>
</gene>
<dbReference type="RefSeq" id="XP_021842810.1">
    <property type="nucleotide sequence ID" value="XM_021987118.2"/>
</dbReference>
<protein>
    <submittedName>
        <fullName evidence="7">2'-deoxymugineic-acid 2'-dioxygenase</fullName>
    </submittedName>
</protein>
<dbReference type="PANTHER" id="PTHR47991">
    <property type="entry name" value="OXOGLUTARATE/IRON-DEPENDENT DIOXYGENASE"/>
    <property type="match status" value="1"/>
</dbReference>
<dbReference type="InterPro" id="IPR005123">
    <property type="entry name" value="Oxoglu/Fe-dep_dioxygenase_dom"/>
</dbReference>
<dbReference type="AlphaFoldDB" id="A0A9R0I5V6"/>
<keyword evidence="4" id="KW-0560">Oxidoreductase</keyword>
<evidence type="ECO:0000259" key="5">
    <source>
        <dbReference type="PROSITE" id="PS51471"/>
    </source>
</evidence>
<dbReference type="GeneID" id="110782874"/>
<sequence>MNSTIEKFVSSWSDGKTVPENYVFPTGQRPAEHLYPKSKISVPLIDLGKANGPDRSEVVRQIMDASQNLGAFQVINHGVSIELMDNARDMFKEFFNLPAEEKAKYCSWDTKQKFILYTSNFGYDQEKLHFWRDAVTQRCAPLEECTPYWPDKPAKYREIVGEYTTKAGEVGLKLLDLIGEGLGVEPGYFENDLTKEVEMNVNHYPACPDPTLTLGAGLHSDRSMITILMQGDVSGLQFNKDGEWIAVDPVPNVLCVNIGYLMQIVSNGKLRSGDHRAVTNSEVTRESAALFLTPTKECLIQPAKALINAQTPQLFRPLHYHEFLAAHNAGRKAKLSPDQVLKPFLIKP</sequence>
<keyword evidence="3 4" id="KW-0408">Iron</keyword>
<proteinExistence type="inferred from homology"/>